<keyword evidence="2" id="KW-0732">Signal</keyword>
<name>G9WZV8_9FIRM</name>
<dbReference type="Pfam" id="PF00395">
    <property type="entry name" value="SLH"/>
    <property type="match status" value="2"/>
</dbReference>
<reference evidence="4 5" key="1">
    <citation type="submission" date="2011-08" db="EMBL/GenBank/DDBJ databases">
        <title>The Genome Sequence of Eubacteriaceae bacterium ACC19a.</title>
        <authorList>
            <consortium name="The Broad Institute Genome Sequencing Platform"/>
            <person name="Earl A."/>
            <person name="Ward D."/>
            <person name="Feldgarden M."/>
            <person name="Gevers D."/>
            <person name="Sizova M."/>
            <person name="Hazen A."/>
            <person name="Epstein S."/>
            <person name="Young S.K."/>
            <person name="Zeng Q."/>
            <person name="Gargeya S."/>
            <person name="Fitzgerald M."/>
            <person name="Haas B."/>
            <person name="Abouelleil A."/>
            <person name="Alvarado L."/>
            <person name="Arachchi H.M."/>
            <person name="Berlin A."/>
            <person name="Brown A."/>
            <person name="Chapman S.B."/>
            <person name="Chen Z."/>
            <person name="Dunbar C."/>
            <person name="Freedman E."/>
            <person name="Gearin G."/>
            <person name="Gellesch M."/>
            <person name="Goldberg J."/>
            <person name="Griggs A."/>
            <person name="Gujja S."/>
            <person name="Heiman D."/>
            <person name="Howarth C."/>
            <person name="Larson L."/>
            <person name="Lui A."/>
            <person name="MacDonald P.J.P."/>
            <person name="Montmayeur A."/>
            <person name="Murphy C."/>
            <person name="Neiman D."/>
            <person name="Pearson M."/>
            <person name="Priest M."/>
            <person name="Roberts A."/>
            <person name="Saif S."/>
            <person name="Shea T."/>
            <person name="Shenoy N."/>
            <person name="Sisk P."/>
            <person name="Stolte C."/>
            <person name="Sykes S."/>
            <person name="Wortman J."/>
            <person name="Nusbaum C."/>
            <person name="Birren B."/>
        </authorList>
    </citation>
    <scope>NUCLEOTIDE SEQUENCE [LARGE SCALE GENOMIC DNA]</scope>
    <source>
        <strain evidence="4 5">ACC19a</strain>
    </source>
</reference>
<dbReference type="InterPro" id="IPR001119">
    <property type="entry name" value="SLH_dom"/>
</dbReference>
<dbReference type="Proteomes" id="UP000006437">
    <property type="component" value="Unassembled WGS sequence"/>
</dbReference>
<feature type="signal peptide" evidence="2">
    <location>
        <begin position="1"/>
        <end position="26"/>
    </location>
</feature>
<comment type="caution">
    <text evidence="4">The sequence shown here is derived from an EMBL/GenBank/DDBJ whole genome shotgun (WGS) entry which is preliminary data.</text>
</comment>
<dbReference type="RefSeq" id="WP_009525938.1">
    <property type="nucleotide sequence ID" value="NZ_JH414558.1"/>
</dbReference>
<evidence type="ECO:0000313" key="4">
    <source>
        <dbReference type="EMBL" id="EHL15738.1"/>
    </source>
</evidence>
<dbReference type="EMBL" id="AFZE01000009">
    <property type="protein sequence ID" value="EHL15738.1"/>
    <property type="molecule type" value="Genomic_DNA"/>
</dbReference>
<evidence type="ECO:0000313" key="5">
    <source>
        <dbReference type="Proteomes" id="UP000006437"/>
    </source>
</evidence>
<protein>
    <recommendedName>
        <fullName evidence="3">SLH domain-containing protein</fullName>
    </recommendedName>
</protein>
<organism evidence="4 5">
    <name type="scientific">Peptoanaerobacter stomatis</name>
    <dbReference type="NCBI Taxonomy" id="796937"/>
    <lineage>
        <taxon>Bacteria</taxon>
        <taxon>Bacillati</taxon>
        <taxon>Bacillota</taxon>
        <taxon>Clostridia</taxon>
        <taxon>Peptostreptococcales</taxon>
        <taxon>Filifactoraceae</taxon>
        <taxon>Peptoanaerobacter</taxon>
    </lineage>
</organism>
<dbReference type="HOGENOM" id="CLU_439257_0_0_9"/>
<dbReference type="PROSITE" id="PS51272">
    <property type="entry name" value="SLH"/>
    <property type="match status" value="3"/>
</dbReference>
<sequence length="620" mass="68430">MKLKQIMNKVLAPLLIVSLSAVSVSAIKFGDLQGYGWAEKYITDVSNKGIISGYPDATFKPGYSVTRIESLVMIANLYPKTDIDNIYKSNSAKYMSALNKYKIDDWAKPYVVFALEKGIIPNSEKMLNSLVDSSSRKHINAVRYEVCVFLVRGLGLEGEINKSAKLSYNDNKDIISQAVPYIELLQRKGVISKLGDGSGNFFPKKTVTRAETAVMISNAYKYSVKAQSQSTQPPVQPTVPQTPVQEVIKGKIDLLTFADNNMTVAITSSDNKVRNFTASKKSVSVVAGDKIISINDLKVGQQVELTINNSQLTKIAVAEETVRYSGKLVDYSIVDKTITVSTEKTGIKLFKYTDASTVYVNDKLTKIEELPKDAIIDLYAQGDTLIKASMTVTKNEFSGEITDYTSNSVTISEKGVSTKKELSKDVKIYRNDKRVDSISLIAIGDTAKITTDGDKVIEILVNAQNVKYMSAVIKGIEMNSYYNKIIIGDRDGNEHNLTVNNDTVIRINDVKTNIYSLKLGHEVDIYAKGAMVEEIVSRGDYKQTTVSGKVTDVDLVDKFVEIRTGNGDVVRLYYTNTTKIEKLSGTVIEPRKIYKDDQVTAIGVYSGGNISATRIIVDIE</sequence>
<feature type="domain" description="SLH" evidence="3">
    <location>
        <begin position="25"/>
        <end position="88"/>
    </location>
</feature>
<dbReference type="AlphaFoldDB" id="G9WZV8"/>
<feature type="domain" description="SLH" evidence="3">
    <location>
        <begin position="165"/>
        <end position="230"/>
    </location>
</feature>
<dbReference type="BioCyc" id="EBAC796937-HMP:GMGH-1717-MONOMER"/>
<accession>G9WZV8</accession>
<evidence type="ECO:0000259" key="3">
    <source>
        <dbReference type="PROSITE" id="PS51272"/>
    </source>
</evidence>
<gene>
    <name evidence="4" type="ORF">HMPREF9629_01709</name>
</gene>
<keyword evidence="1" id="KW-0677">Repeat</keyword>
<feature type="chain" id="PRO_5003528105" description="SLH domain-containing protein" evidence="2">
    <location>
        <begin position="27"/>
        <end position="620"/>
    </location>
</feature>
<dbReference type="PATRIC" id="fig|796937.3.peg.903"/>
<feature type="domain" description="SLH" evidence="3">
    <location>
        <begin position="94"/>
        <end position="164"/>
    </location>
</feature>
<evidence type="ECO:0000256" key="1">
    <source>
        <dbReference type="ARBA" id="ARBA00022737"/>
    </source>
</evidence>
<proteinExistence type="predicted"/>
<evidence type="ECO:0000256" key="2">
    <source>
        <dbReference type="SAM" id="SignalP"/>
    </source>
</evidence>